<organism evidence="1 2">
    <name type="scientific">Dactylosporangium maewongense</name>
    <dbReference type="NCBI Taxonomy" id="634393"/>
    <lineage>
        <taxon>Bacteria</taxon>
        <taxon>Bacillati</taxon>
        <taxon>Actinomycetota</taxon>
        <taxon>Actinomycetes</taxon>
        <taxon>Micromonosporales</taxon>
        <taxon>Micromonosporaceae</taxon>
        <taxon>Dactylosporangium</taxon>
    </lineage>
</organism>
<dbReference type="Pfam" id="PF12710">
    <property type="entry name" value="HAD"/>
    <property type="match status" value="1"/>
</dbReference>
<keyword evidence="2" id="KW-1185">Reference proteome</keyword>
<proteinExistence type="predicted"/>
<reference evidence="1 2" key="1">
    <citation type="journal article" date="2019" name="Int. J. Syst. Evol. Microbiol.">
        <title>The Global Catalogue of Microorganisms (GCM) 10K type strain sequencing project: providing services to taxonomists for standard genome sequencing and annotation.</title>
        <authorList>
            <consortium name="The Broad Institute Genomics Platform"/>
            <consortium name="The Broad Institute Genome Sequencing Center for Infectious Disease"/>
            <person name="Wu L."/>
            <person name="Ma J."/>
        </authorList>
    </citation>
    <scope>NUCLEOTIDE SEQUENCE [LARGE SCALE GENOMIC DNA]</scope>
    <source>
        <strain evidence="1 2">JCM 15933</strain>
    </source>
</reference>
<dbReference type="Gene3D" id="3.40.50.1000">
    <property type="entry name" value="HAD superfamily/HAD-like"/>
    <property type="match status" value="1"/>
</dbReference>
<gene>
    <name evidence="1" type="ORF">GCM10009827_027340</name>
</gene>
<dbReference type="Gene3D" id="1.10.150.240">
    <property type="entry name" value="Putative phosphatase, domain 2"/>
    <property type="match status" value="1"/>
</dbReference>
<accession>A0ABN2A658</accession>
<dbReference type="InterPro" id="IPR023214">
    <property type="entry name" value="HAD_sf"/>
</dbReference>
<dbReference type="InterPro" id="IPR023198">
    <property type="entry name" value="PGP-like_dom2"/>
</dbReference>
<comment type="caution">
    <text evidence="1">The sequence shown here is derived from an EMBL/GenBank/DDBJ whole genome shotgun (WGS) entry which is preliminary data.</text>
</comment>
<dbReference type="Proteomes" id="UP001501470">
    <property type="component" value="Unassembled WGS sequence"/>
</dbReference>
<dbReference type="EMBL" id="BAAAQD010000004">
    <property type="protein sequence ID" value="GAA1511612.1"/>
    <property type="molecule type" value="Genomic_DNA"/>
</dbReference>
<evidence type="ECO:0000313" key="1">
    <source>
        <dbReference type="EMBL" id="GAA1511612.1"/>
    </source>
</evidence>
<name>A0ABN2A658_9ACTN</name>
<dbReference type="SUPFAM" id="SSF56784">
    <property type="entry name" value="HAD-like"/>
    <property type="match status" value="1"/>
</dbReference>
<evidence type="ECO:0000313" key="2">
    <source>
        <dbReference type="Proteomes" id="UP001501470"/>
    </source>
</evidence>
<sequence>MRLVDEVLVLWDVDHTLVDVDGLGREAYDLAFFRRYGRPVTAQPPMAGRTDRAIAHDVLRLNGAPTSEEHLEGLRVAAETAFDELAHLLPVRGRALPGALAAVMSASGVQSVLTGNLRRIAEVKLGPFGLVEHLDLDAGAYGWSHTVRANLVGIARAAARDRYERSFDGLRTVLVGDTPLDVEAALATGAGVVAVATGRYTVEELAAAGAHVVLPDLSDTGGVGDAISRARTGH</sequence>
<dbReference type="InterPro" id="IPR036412">
    <property type="entry name" value="HAD-like_sf"/>
</dbReference>
<protein>
    <submittedName>
        <fullName evidence="1">Haloacid dehalogenase-like hydrolase</fullName>
    </submittedName>
</protein>